<keyword evidence="4" id="KW-0255">Endonuclease</keyword>
<evidence type="ECO:0000313" key="8">
    <source>
        <dbReference type="Proteomes" id="UP001070176"/>
    </source>
</evidence>
<keyword evidence="2" id="KW-1277">Toxin-antitoxin system</keyword>
<keyword evidence="3" id="KW-0540">Nuclease</keyword>
<dbReference type="Proteomes" id="UP001070176">
    <property type="component" value="Unassembled WGS sequence"/>
</dbReference>
<evidence type="ECO:0000256" key="4">
    <source>
        <dbReference type="ARBA" id="ARBA00022759"/>
    </source>
</evidence>
<accession>A0ABT3XY84</accession>
<keyword evidence="5" id="KW-0378">Hydrolase</keyword>
<evidence type="ECO:0000256" key="2">
    <source>
        <dbReference type="ARBA" id="ARBA00022649"/>
    </source>
</evidence>
<comment type="caution">
    <text evidence="7">The sequence shown here is derived from an EMBL/GenBank/DDBJ whole genome shotgun (WGS) entry which is preliminary data.</text>
</comment>
<evidence type="ECO:0000313" key="7">
    <source>
        <dbReference type="EMBL" id="MCX8530859.1"/>
    </source>
</evidence>
<dbReference type="SUPFAM" id="SSF143011">
    <property type="entry name" value="RelE-like"/>
    <property type="match status" value="1"/>
</dbReference>
<keyword evidence="8" id="KW-1185">Reference proteome</keyword>
<comment type="similarity">
    <text evidence="1">Belongs to the YoeB family.</text>
</comment>
<dbReference type="Gene3D" id="3.30.2310.20">
    <property type="entry name" value="RelE-like"/>
    <property type="match status" value="1"/>
</dbReference>
<reference evidence="7" key="1">
    <citation type="submission" date="2022-10" db="EMBL/GenBank/DDBJ databases">
        <title>Chryseobacterium sp. nov., a novel bacterial species.</title>
        <authorList>
            <person name="Cao Y."/>
        </authorList>
    </citation>
    <scope>NUCLEOTIDE SEQUENCE</scope>
    <source>
        <strain evidence="7">KC 927</strain>
    </source>
</reference>
<gene>
    <name evidence="7" type="ORF">OEA66_00680</name>
</gene>
<dbReference type="Pfam" id="PF06769">
    <property type="entry name" value="YoeB_toxin"/>
    <property type="match status" value="1"/>
</dbReference>
<dbReference type="EMBL" id="JAOVZV010000001">
    <property type="protein sequence ID" value="MCX8530859.1"/>
    <property type="molecule type" value="Genomic_DNA"/>
</dbReference>
<protein>
    <recommendedName>
        <fullName evidence="6">Putative mRNA interferase YoeB</fullName>
    </recommendedName>
</protein>
<evidence type="ECO:0000256" key="5">
    <source>
        <dbReference type="ARBA" id="ARBA00022801"/>
    </source>
</evidence>
<name>A0ABT3XY84_9FLAO</name>
<dbReference type="InterPro" id="IPR009614">
    <property type="entry name" value="YoeB_toxin"/>
</dbReference>
<dbReference type="PANTHER" id="PTHR38039">
    <property type="entry name" value="TOXIN YOEB"/>
    <property type="match status" value="1"/>
</dbReference>
<proteinExistence type="inferred from homology"/>
<dbReference type="InterPro" id="IPR035093">
    <property type="entry name" value="RelE/ParE_toxin_dom_sf"/>
</dbReference>
<dbReference type="RefSeq" id="WP_267279535.1">
    <property type="nucleotide sequence ID" value="NZ_JAOVZV010000001.1"/>
</dbReference>
<sequence>MEIFFNEISLEPKASNMNDSKSRILQVLQVMKYLNTKDINVLRIDQITFASDLGGNYSISNFLSDISVDINLRTLFLSILAYPAIENDDQLENFINSNYQIENHNSTKTSSLGVATAYLNNSHVVSIQSHNYWNNYALELYNTVDNNCEVLEDIINIGFNNYQHHTLLNDWLINKSQIVFTITKAEDIYNFFSRELYTFDEQAIQDIDAWIYDDERYIKRIIQLLSDIPTNPFTGGLGKTEVLKHNLSGKCSKRIVGRDRIVYSYTETMITVHSCREHY</sequence>
<evidence type="ECO:0000256" key="6">
    <source>
        <dbReference type="ARBA" id="ARBA00030388"/>
    </source>
</evidence>
<evidence type="ECO:0000256" key="3">
    <source>
        <dbReference type="ARBA" id="ARBA00022722"/>
    </source>
</evidence>
<dbReference type="PANTHER" id="PTHR38039:SF1">
    <property type="entry name" value="TOXIN YOEB"/>
    <property type="match status" value="1"/>
</dbReference>
<dbReference type="NCBIfam" id="TIGR02116">
    <property type="entry name" value="toxin_Txe_YoeB"/>
    <property type="match status" value="1"/>
</dbReference>
<organism evidence="7 8">
    <name type="scientific">Chryseobacterium luquanense</name>
    <dbReference type="NCBI Taxonomy" id="2983766"/>
    <lineage>
        <taxon>Bacteria</taxon>
        <taxon>Pseudomonadati</taxon>
        <taxon>Bacteroidota</taxon>
        <taxon>Flavobacteriia</taxon>
        <taxon>Flavobacteriales</taxon>
        <taxon>Weeksellaceae</taxon>
        <taxon>Chryseobacterium group</taxon>
        <taxon>Chryseobacterium</taxon>
    </lineage>
</organism>
<evidence type="ECO:0000256" key="1">
    <source>
        <dbReference type="ARBA" id="ARBA00008172"/>
    </source>
</evidence>